<sequence length="331" mass="39112">MSKIKNIDSLINYLNEDHNIKTNKLNDKKSLMNIGYYHGYKGYRFIKNPNNKINYSNFSQILSVNKFDMKLKALFYPNIMFIETALKNHVLEILLNETQTDCFNEIYELALLDYKSYPLNSKDYKLSMKKRLNLRNQIYSVITRDYNGNKPVVQHFYHNDRAVPIWAIFEIITLGEFGNFVTCLNQSIRKQVSKSLNLNQSCDERGNLTEKIIYLLKDLRNSIAHNNVIFDTRFRTNNVSKSLIKCLELDTNIKNITFNTLVDYLILIVYMLKNLYIEKNELSELITSFQYSLDSFREEIEISTYTKIFYTDTKNKLNLLKEFVSKEKPCI</sequence>
<dbReference type="Pfam" id="PF07751">
    <property type="entry name" value="Abi_2"/>
    <property type="match status" value="1"/>
</dbReference>
<gene>
    <name evidence="1" type="ORF">NCTC8081_00606</name>
</gene>
<protein>
    <submittedName>
        <fullName evidence="1">Abortive infection bacteriophage resistance protein</fullName>
    </submittedName>
</protein>
<dbReference type="AlphaFoldDB" id="A0A2X3C3U8"/>
<evidence type="ECO:0000313" key="1">
    <source>
        <dbReference type="EMBL" id="SQC06496.1"/>
    </source>
</evidence>
<evidence type="ECO:0000313" key="2">
    <source>
        <dbReference type="Proteomes" id="UP000250234"/>
    </source>
</evidence>
<reference evidence="1 2" key="1">
    <citation type="submission" date="2018-06" db="EMBL/GenBank/DDBJ databases">
        <authorList>
            <consortium name="Pathogen Informatics"/>
            <person name="Doyle S."/>
        </authorList>
    </citation>
    <scope>NUCLEOTIDE SEQUENCE [LARGE SCALE GENOMIC DNA]</scope>
    <source>
        <strain evidence="1 2">NCTC8081</strain>
    </source>
</reference>
<accession>A0A2X3C3U8</accession>
<proteinExistence type="predicted"/>
<dbReference type="Proteomes" id="UP000250234">
    <property type="component" value="Unassembled WGS sequence"/>
</dbReference>
<dbReference type="EMBL" id="UAWO01000002">
    <property type="protein sequence ID" value="SQC06496.1"/>
    <property type="molecule type" value="Genomic_DNA"/>
</dbReference>
<dbReference type="RefSeq" id="WP_111945337.1">
    <property type="nucleotide sequence ID" value="NZ_CATNYA010000015.1"/>
</dbReference>
<name>A0A2X3C3U8_CLOPF</name>
<dbReference type="InterPro" id="IPR011664">
    <property type="entry name" value="Abi_system_AbiD/AbiF-like"/>
</dbReference>
<organism evidence="1 2">
    <name type="scientific">Clostridium perfringens</name>
    <dbReference type="NCBI Taxonomy" id="1502"/>
    <lineage>
        <taxon>Bacteria</taxon>
        <taxon>Bacillati</taxon>
        <taxon>Bacillota</taxon>
        <taxon>Clostridia</taxon>
        <taxon>Eubacteriales</taxon>
        <taxon>Clostridiaceae</taxon>
        <taxon>Clostridium</taxon>
    </lineage>
</organism>